<dbReference type="Proteomes" id="UP000178925">
    <property type="component" value="Unassembled WGS sequence"/>
</dbReference>
<keyword evidence="1" id="KW-0812">Transmembrane</keyword>
<keyword evidence="1" id="KW-1133">Transmembrane helix</keyword>
<feature type="transmembrane region" description="Helical" evidence="1">
    <location>
        <begin position="490"/>
        <end position="510"/>
    </location>
</feature>
<proteinExistence type="predicted"/>
<dbReference type="STRING" id="1797995.A2242_01705"/>
<name>A0A1F5SJF5_9BACT</name>
<evidence type="ECO:0000313" key="5">
    <source>
        <dbReference type="Proteomes" id="UP000178925"/>
    </source>
</evidence>
<dbReference type="Pfam" id="PF09822">
    <property type="entry name" value="ABC_transp_aux"/>
    <property type="match status" value="1"/>
</dbReference>
<dbReference type="AlphaFoldDB" id="A0A1F5SJF5"/>
<organism evidence="4 5">
    <name type="scientific">Candidatus Falkowbacteria bacterium RIFOXYA2_FULL_47_9</name>
    <dbReference type="NCBI Taxonomy" id="1797995"/>
    <lineage>
        <taxon>Bacteria</taxon>
        <taxon>Candidatus Falkowiibacteriota</taxon>
    </lineage>
</organism>
<evidence type="ECO:0000259" key="2">
    <source>
        <dbReference type="Pfam" id="PF09822"/>
    </source>
</evidence>
<dbReference type="EMBL" id="MFGC01000033">
    <property type="protein sequence ID" value="OGF26666.1"/>
    <property type="molecule type" value="Genomic_DNA"/>
</dbReference>
<evidence type="ECO:0000313" key="4">
    <source>
        <dbReference type="EMBL" id="OGF26666.1"/>
    </source>
</evidence>
<keyword evidence="1" id="KW-0472">Membrane</keyword>
<gene>
    <name evidence="4" type="ORF">A2242_01705</name>
</gene>
<dbReference type="InterPro" id="IPR019196">
    <property type="entry name" value="ABC_transp_unknown"/>
</dbReference>
<feature type="domain" description="DUF7088" evidence="3">
    <location>
        <begin position="44"/>
        <end position="147"/>
    </location>
</feature>
<evidence type="ECO:0000259" key="3">
    <source>
        <dbReference type="Pfam" id="PF23357"/>
    </source>
</evidence>
<dbReference type="Pfam" id="PF23357">
    <property type="entry name" value="DUF7088"/>
    <property type="match status" value="1"/>
</dbReference>
<reference evidence="4 5" key="1">
    <citation type="journal article" date="2016" name="Nat. Commun.">
        <title>Thousands of microbial genomes shed light on interconnected biogeochemical processes in an aquifer system.</title>
        <authorList>
            <person name="Anantharaman K."/>
            <person name="Brown C.T."/>
            <person name="Hug L.A."/>
            <person name="Sharon I."/>
            <person name="Castelle C.J."/>
            <person name="Probst A.J."/>
            <person name="Thomas B.C."/>
            <person name="Singh A."/>
            <person name="Wilkins M.J."/>
            <person name="Karaoz U."/>
            <person name="Brodie E.L."/>
            <person name="Williams K.H."/>
            <person name="Hubbard S.S."/>
            <person name="Banfield J.F."/>
        </authorList>
    </citation>
    <scope>NUCLEOTIDE SEQUENCE [LARGE SCALE GENOMIC DNA]</scope>
</reference>
<sequence length="520" mass="57875">MKTFLEKFKKQSSLGTQIVTVIAIIAVLNFLSYQLFARLDLTQGKIYSISNISKQAVRNLADVVNVKVYFSEALPAQYLGVRQEVKDILAEYQNYGGNKLRVEFIDPKDDQKLQQELQILGIPQLQFNVLENDKYEVTSGYLGIVVQYGDTKQAIPVVNSTENLEYQLTSALKKVTTKEFPNLGFATGNGEHSRTSDMTAVDKKLREIYSVRDVDLSTGTEIPADINTLLIAGPTQTLSERELYVIDQFVMRGSSAVFLIDGVTLDENLQATPNQATLKKLLNGYGVNVENAFALDTQNDRASFSQGFFTFTTEYPFFVRVTKSGFSQENAAVAKLQNVVFPWVSPLTIQDNAKQDDTVLAHTTPAAWLMRNNFNLNPQGDFGFTQDANSYTLAIARIGQVSSAFSAYVPKDAEAGTHLPSTDNGKIIVVGNSKFATDSFVNRYADNLTLLQNLVDFVSLDSDLISIRSKAITDRPLATLSDTHKNSLKYFNIFGITALVLVFGLVRYYLRKKSRFADEL</sequence>
<protein>
    <submittedName>
        <fullName evidence="4">Uncharacterized protein</fullName>
    </submittedName>
</protein>
<feature type="transmembrane region" description="Helical" evidence="1">
    <location>
        <begin position="12"/>
        <end position="36"/>
    </location>
</feature>
<accession>A0A1F5SJF5</accession>
<evidence type="ECO:0000256" key="1">
    <source>
        <dbReference type="SAM" id="Phobius"/>
    </source>
</evidence>
<dbReference type="InterPro" id="IPR055396">
    <property type="entry name" value="DUF7088"/>
</dbReference>
<feature type="domain" description="ABC-type uncharacterised transport system" evidence="2">
    <location>
        <begin position="181"/>
        <end position="453"/>
    </location>
</feature>
<comment type="caution">
    <text evidence="4">The sequence shown here is derived from an EMBL/GenBank/DDBJ whole genome shotgun (WGS) entry which is preliminary data.</text>
</comment>